<dbReference type="GO" id="GO:0016787">
    <property type="term" value="F:hydrolase activity"/>
    <property type="evidence" value="ECO:0007669"/>
    <property type="project" value="UniProtKB-KW"/>
</dbReference>
<dbReference type="Pfam" id="PF12697">
    <property type="entry name" value="Abhydrolase_6"/>
    <property type="match status" value="1"/>
</dbReference>
<name>A0A2T1DTS5_9CYAN</name>
<sequence length="272" mass="30949">MALPLRNARIRLPQGQIFWREVGQGSTIIFLHGSWEDSGQWLPVIERLSADYHCLAPDLLGFGESEQPNVHYAIDLEVACLAEHLDALRLRRVYLVGHSLGGWIAVSYALKYLEQVEGVVLLAPEGVEGVGLRRRWWKARLLKLLVVGWVLRSLHSLRKILKLRSLEQLLQKRRQLLDCPVACKLLFQRRRAELRSEQLQEQLKWLKVPVLVLQGAQDTPIARLLNQTYAQLAPDAALQRLPSTSSQLLETQPDAVAQAIRGFVEERLKDEG</sequence>
<dbReference type="PRINTS" id="PR00111">
    <property type="entry name" value="ABHYDROLASE"/>
</dbReference>
<evidence type="ECO:0000259" key="1">
    <source>
        <dbReference type="Pfam" id="PF12697"/>
    </source>
</evidence>
<proteinExistence type="predicted"/>
<reference evidence="3" key="1">
    <citation type="submission" date="2018-02" db="EMBL/GenBank/DDBJ databases">
        <authorList>
            <person name="Moore K."/>
            <person name="Momper L."/>
        </authorList>
    </citation>
    <scope>NUCLEOTIDE SEQUENCE [LARGE SCALE GENOMIC DNA]</scope>
    <source>
        <strain evidence="3">ULC18</strain>
    </source>
</reference>
<dbReference type="InterPro" id="IPR050266">
    <property type="entry name" value="AB_hydrolase_sf"/>
</dbReference>
<evidence type="ECO:0000313" key="2">
    <source>
        <dbReference type="EMBL" id="PSB23774.1"/>
    </source>
</evidence>
<dbReference type="Proteomes" id="UP000239576">
    <property type="component" value="Unassembled WGS sequence"/>
</dbReference>
<dbReference type="AlphaFoldDB" id="A0A2T1DTS5"/>
<dbReference type="RefSeq" id="WP_106260926.1">
    <property type="nucleotide sequence ID" value="NZ_CAWNSW010000143.1"/>
</dbReference>
<dbReference type="InterPro" id="IPR029058">
    <property type="entry name" value="AB_hydrolase_fold"/>
</dbReference>
<protein>
    <submittedName>
        <fullName evidence="2">Alpha/beta hydrolase</fullName>
    </submittedName>
</protein>
<feature type="domain" description="AB hydrolase-1" evidence="1">
    <location>
        <begin position="28"/>
        <end position="259"/>
    </location>
</feature>
<dbReference type="EMBL" id="PVWK01000159">
    <property type="protein sequence ID" value="PSB23774.1"/>
    <property type="molecule type" value="Genomic_DNA"/>
</dbReference>
<accession>A0A2T1DTS5</accession>
<evidence type="ECO:0000313" key="3">
    <source>
        <dbReference type="Proteomes" id="UP000239576"/>
    </source>
</evidence>
<keyword evidence="3" id="KW-1185">Reference proteome</keyword>
<organism evidence="2 3">
    <name type="scientific">Stenomitos frigidus ULC18</name>
    <dbReference type="NCBI Taxonomy" id="2107698"/>
    <lineage>
        <taxon>Bacteria</taxon>
        <taxon>Bacillati</taxon>
        <taxon>Cyanobacteriota</taxon>
        <taxon>Cyanophyceae</taxon>
        <taxon>Leptolyngbyales</taxon>
        <taxon>Leptolyngbyaceae</taxon>
        <taxon>Stenomitos</taxon>
    </lineage>
</organism>
<dbReference type="OrthoDB" id="9808398at2"/>
<dbReference type="PANTHER" id="PTHR43798">
    <property type="entry name" value="MONOACYLGLYCEROL LIPASE"/>
    <property type="match status" value="1"/>
</dbReference>
<comment type="caution">
    <text evidence="2">The sequence shown here is derived from an EMBL/GenBank/DDBJ whole genome shotgun (WGS) entry which is preliminary data.</text>
</comment>
<gene>
    <name evidence="2" type="ORF">C7B82_30040</name>
</gene>
<dbReference type="Gene3D" id="3.40.50.1820">
    <property type="entry name" value="alpha/beta hydrolase"/>
    <property type="match status" value="1"/>
</dbReference>
<keyword evidence="2" id="KW-0378">Hydrolase</keyword>
<dbReference type="InterPro" id="IPR000073">
    <property type="entry name" value="AB_hydrolase_1"/>
</dbReference>
<reference evidence="2 3" key="2">
    <citation type="submission" date="2018-03" db="EMBL/GenBank/DDBJ databases">
        <title>The ancient ancestry and fast evolution of plastids.</title>
        <authorList>
            <person name="Moore K.R."/>
            <person name="Magnabosco C."/>
            <person name="Momper L."/>
            <person name="Gold D.A."/>
            <person name="Bosak T."/>
            <person name="Fournier G.P."/>
        </authorList>
    </citation>
    <scope>NUCLEOTIDE SEQUENCE [LARGE SCALE GENOMIC DNA]</scope>
    <source>
        <strain evidence="2 3">ULC18</strain>
    </source>
</reference>
<dbReference type="SUPFAM" id="SSF53474">
    <property type="entry name" value="alpha/beta-Hydrolases"/>
    <property type="match status" value="1"/>
</dbReference>